<reference evidence="1" key="1">
    <citation type="submission" date="2019-03" db="EMBL/GenBank/DDBJ databases">
        <authorList>
            <consortium name="Pathogen Informatics"/>
        </authorList>
    </citation>
    <scope>NUCLEOTIDE SEQUENCE</scope>
    <source>
        <strain evidence="1">Unknown</strain>
    </source>
</reference>
<evidence type="ECO:0000313" key="1">
    <source>
        <dbReference type="EMBL" id="VGM96509.1"/>
    </source>
</evidence>
<name>A0A486XE08_9PAST</name>
<protein>
    <submittedName>
        <fullName evidence="1">Uncharacterized protein</fullName>
    </submittedName>
</protein>
<gene>
    <name evidence="1" type="ORF">NCTC4101_01929</name>
</gene>
<proteinExistence type="predicted"/>
<organism evidence="1">
    <name type="scientific">uncultured Avibacterium sp</name>
    <dbReference type="NCBI Taxonomy" id="1936169"/>
    <lineage>
        <taxon>Bacteria</taxon>
        <taxon>Pseudomonadati</taxon>
        <taxon>Pseudomonadota</taxon>
        <taxon>Gammaproteobacteria</taxon>
        <taxon>Pasteurellales</taxon>
        <taxon>Pasteurellaceae</taxon>
        <taxon>Avibacterium</taxon>
        <taxon>environmental samples</taxon>
    </lineage>
</organism>
<accession>A0A486XE08</accession>
<dbReference type="AlphaFoldDB" id="A0A486XE08"/>
<sequence length="115" mass="12779">MLNKEFDIHITDSIEQHLARFAANQQKLNALYSDVSNNIDEEILALKQGIAVLKEYAIDRDAQIQEVPSISLIGISHLLLNGVNKLDKLILIKDKISRLLDEINGIQAMGAGDDN</sequence>
<dbReference type="EMBL" id="CAAHDN010000018">
    <property type="protein sequence ID" value="VGM96509.1"/>
    <property type="molecule type" value="Genomic_DNA"/>
</dbReference>